<sequence>MDVITLPQPNIGTSSPTENVFLTADQSKIFSSKYILHVAPPESEISFAEVYFAEIHFGIFVISR</sequence>
<keyword evidence="2" id="KW-1185">Reference proteome</keyword>
<comment type="caution">
    <text evidence="1">The sequence shown here is derived from an EMBL/GenBank/DDBJ whole genome shotgun (WGS) entry which is preliminary data.</text>
</comment>
<proteinExistence type="predicted"/>
<name>A0A317G352_BUTFI</name>
<protein>
    <submittedName>
        <fullName evidence="1">Uncharacterized protein</fullName>
    </submittedName>
</protein>
<accession>A0A317G352</accession>
<reference evidence="1 2" key="1">
    <citation type="submission" date="2017-09" db="EMBL/GenBank/DDBJ databases">
        <title>High-quality draft genome sequence of Butyrivibrio fibrisolvens INBov1, isolated from cow rumen.</title>
        <authorList>
            <person name="Rodriguez Hernaez J."/>
            <person name="Rivarola M."/>
            <person name="Paniego N."/>
            <person name="Cravero S."/>
            <person name="Ceron Cucchi M."/>
            <person name="Martinez M.C."/>
        </authorList>
    </citation>
    <scope>NUCLEOTIDE SEQUENCE [LARGE SCALE GENOMIC DNA]</scope>
    <source>
        <strain evidence="1 2">INBov1</strain>
    </source>
</reference>
<dbReference type="Proteomes" id="UP000245488">
    <property type="component" value="Chromosome"/>
</dbReference>
<evidence type="ECO:0000313" key="2">
    <source>
        <dbReference type="Proteomes" id="UP000245488"/>
    </source>
</evidence>
<dbReference type="AlphaFoldDB" id="A0A317G352"/>
<dbReference type="EMBL" id="NXNG01000001">
    <property type="protein sequence ID" value="PWT27571.1"/>
    <property type="molecule type" value="Genomic_DNA"/>
</dbReference>
<evidence type="ECO:0000313" key="1">
    <source>
        <dbReference type="EMBL" id="PWT27571.1"/>
    </source>
</evidence>
<organism evidence="1 2">
    <name type="scientific">Butyrivibrio fibrisolvens</name>
    <dbReference type="NCBI Taxonomy" id="831"/>
    <lineage>
        <taxon>Bacteria</taxon>
        <taxon>Bacillati</taxon>
        <taxon>Bacillota</taxon>
        <taxon>Clostridia</taxon>
        <taxon>Lachnospirales</taxon>
        <taxon>Lachnospiraceae</taxon>
        <taxon>Butyrivibrio</taxon>
    </lineage>
</organism>
<gene>
    <name evidence="1" type="ORF">CPT75_10940</name>
</gene>